<gene>
    <name evidence="1" type="ORF">SAMN04487970_10144</name>
</gene>
<protein>
    <submittedName>
        <fullName evidence="1">Uncharacterized protein</fullName>
    </submittedName>
</protein>
<dbReference type="Pfam" id="PF20383">
    <property type="entry name" value="DUF6678"/>
    <property type="match status" value="1"/>
</dbReference>
<accession>A0A1G4RBK6</accession>
<dbReference type="EMBL" id="FMTT01000014">
    <property type="protein sequence ID" value="SCW53985.1"/>
    <property type="molecule type" value="Genomic_DNA"/>
</dbReference>
<evidence type="ECO:0000313" key="1">
    <source>
        <dbReference type="EMBL" id="SCW53985.1"/>
    </source>
</evidence>
<dbReference type="OrthoDB" id="8908434at2"/>
<dbReference type="AlphaFoldDB" id="A0A1G4RBK6"/>
<sequence length="136" mass="16247">MDEKQKVQAVVNKKQLASIMNNTKWEQFQKSVIDTLPFTPAYQVKYVLEDAPYPENFEEDVWYWGDWEQGIRPFYSVEWLRVRPIYVKNRGRLIEPEIIDITGEFIEILQKLKIPFVKEDSTICIYGYVKSTEIFN</sequence>
<keyword evidence="2" id="KW-1185">Reference proteome</keyword>
<dbReference type="RefSeq" id="WP_090671217.1">
    <property type="nucleotide sequence ID" value="NZ_FMTT01000014.1"/>
</dbReference>
<reference evidence="2" key="1">
    <citation type="submission" date="2016-10" db="EMBL/GenBank/DDBJ databases">
        <authorList>
            <person name="Varghese N."/>
            <person name="Submissions S."/>
        </authorList>
    </citation>
    <scope>NUCLEOTIDE SEQUENCE [LARGE SCALE GENOMIC DNA]</scope>
    <source>
        <strain evidence="2">CGMCC 1.8946</strain>
    </source>
</reference>
<evidence type="ECO:0000313" key="2">
    <source>
        <dbReference type="Proteomes" id="UP000198601"/>
    </source>
</evidence>
<organism evidence="1 2">
    <name type="scientific">Paenibacillus tianmuensis</name>
    <dbReference type="NCBI Taxonomy" id="624147"/>
    <lineage>
        <taxon>Bacteria</taxon>
        <taxon>Bacillati</taxon>
        <taxon>Bacillota</taxon>
        <taxon>Bacilli</taxon>
        <taxon>Bacillales</taxon>
        <taxon>Paenibacillaceae</taxon>
        <taxon>Paenibacillus</taxon>
    </lineage>
</organism>
<dbReference type="InterPro" id="IPR046500">
    <property type="entry name" value="DUF6678"/>
</dbReference>
<dbReference type="Proteomes" id="UP000198601">
    <property type="component" value="Unassembled WGS sequence"/>
</dbReference>
<name>A0A1G4RBK6_9BACL</name>
<proteinExistence type="predicted"/>